<evidence type="ECO:0000313" key="1">
    <source>
        <dbReference type="EMBL" id="KAK9097001.1"/>
    </source>
</evidence>
<keyword evidence="2" id="KW-1185">Reference proteome</keyword>
<accession>A0AAP0EPI1</accession>
<sequence>MISNFKSQISTKSIPFASQFCPSLPLKFLDPDKIVATRLFIDSQISTQSRSRS</sequence>
<gene>
    <name evidence="1" type="ORF">Sjap_022498</name>
</gene>
<name>A0AAP0EPI1_9MAGN</name>
<reference evidence="1 2" key="1">
    <citation type="submission" date="2024-01" db="EMBL/GenBank/DDBJ databases">
        <title>Genome assemblies of Stephania.</title>
        <authorList>
            <person name="Yang L."/>
        </authorList>
    </citation>
    <scope>NUCLEOTIDE SEQUENCE [LARGE SCALE GENOMIC DNA]</scope>
    <source>
        <strain evidence="1">QJT</strain>
        <tissue evidence="1">Leaf</tissue>
    </source>
</reference>
<comment type="caution">
    <text evidence="1">The sequence shown here is derived from an EMBL/GenBank/DDBJ whole genome shotgun (WGS) entry which is preliminary data.</text>
</comment>
<dbReference type="AlphaFoldDB" id="A0AAP0EPI1"/>
<protein>
    <submittedName>
        <fullName evidence="1">Uncharacterized protein</fullName>
    </submittedName>
</protein>
<proteinExistence type="predicted"/>
<dbReference type="Proteomes" id="UP001417504">
    <property type="component" value="Unassembled WGS sequence"/>
</dbReference>
<evidence type="ECO:0000313" key="2">
    <source>
        <dbReference type="Proteomes" id="UP001417504"/>
    </source>
</evidence>
<dbReference type="EMBL" id="JBBNAE010000009">
    <property type="protein sequence ID" value="KAK9097001.1"/>
    <property type="molecule type" value="Genomic_DNA"/>
</dbReference>
<organism evidence="1 2">
    <name type="scientific">Stephania japonica</name>
    <dbReference type="NCBI Taxonomy" id="461633"/>
    <lineage>
        <taxon>Eukaryota</taxon>
        <taxon>Viridiplantae</taxon>
        <taxon>Streptophyta</taxon>
        <taxon>Embryophyta</taxon>
        <taxon>Tracheophyta</taxon>
        <taxon>Spermatophyta</taxon>
        <taxon>Magnoliopsida</taxon>
        <taxon>Ranunculales</taxon>
        <taxon>Menispermaceae</taxon>
        <taxon>Menispermoideae</taxon>
        <taxon>Cissampelideae</taxon>
        <taxon>Stephania</taxon>
    </lineage>
</organism>